<dbReference type="SUPFAM" id="SSF89009">
    <property type="entry name" value="GAT-like domain"/>
    <property type="match status" value="1"/>
</dbReference>
<organism evidence="7 8">
    <name type="scientific">Ophiophagus hannah</name>
    <name type="common">King cobra</name>
    <name type="synonym">Naja hannah</name>
    <dbReference type="NCBI Taxonomy" id="8665"/>
    <lineage>
        <taxon>Eukaryota</taxon>
        <taxon>Metazoa</taxon>
        <taxon>Chordata</taxon>
        <taxon>Craniata</taxon>
        <taxon>Vertebrata</taxon>
        <taxon>Euteleostomi</taxon>
        <taxon>Lepidosauria</taxon>
        <taxon>Squamata</taxon>
        <taxon>Bifurcata</taxon>
        <taxon>Unidentata</taxon>
        <taxon>Episquamata</taxon>
        <taxon>Toxicofera</taxon>
        <taxon>Serpentes</taxon>
        <taxon>Colubroidea</taxon>
        <taxon>Elapidae</taxon>
        <taxon>Elapinae</taxon>
        <taxon>Ophiophagus</taxon>
    </lineage>
</organism>
<dbReference type="InterPro" id="IPR004152">
    <property type="entry name" value="GAT_dom"/>
</dbReference>
<keyword evidence="2" id="KW-0813">Transport</keyword>
<accession>V8P8F6</accession>
<dbReference type="OrthoDB" id="2018246at2759"/>
<dbReference type="PANTHER" id="PTHR13856:SF28">
    <property type="entry name" value="TOM1-LIKE PROTEIN 1"/>
    <property type="match status" value="1"/>
</dbReference>
<evidence type="ECO:0000313" key="7">
    <source>
        <dbReference type="EMBL" id="ETE70615.1"/>
    </source>
</evidence>
<dbReference type="GO" id="GO:0016020">
    <property type="term" value="C:membrane"/>
    <property type="evidence" value="ECO:0007669"/>
    <property type="project" value="TreeGrafter"/>
</dbReference>
<dbReference type="SMART" id="SM00288">
    <property type="entry name" value="VHS"/>
    <property type="match status" value="1"/>
</dbReference>
<dbReference type="GO" id="GO:0005768">
    <property type="term" value="C:endosome"/>
    <property type="evidence" value="ECO:0007669"/>
    <property type="project" value="TreeGrafter"/>
</dbReference>
<evidence type="ECO:0000256" key="3">
    <source>
        <dbReference type="ARBA" id="ARBA00022927"/>
    </source>
</evidence>
<comment type="caution">
    <text evidence="7">The sequence shown here is derived from an EMBL/GenBank/DDBJ whole genome shotgun (WGS) entry which is preliminary data.</text>
</comment>
<dbReference type="PIRSF" id="PIRSF036948">
    <property type="entry name" value="TOM1"/>
    <property type="match status" value="1"/>
</dbReference>
<dbReference type="Pfam" id="PF00790">
    <property type="entry name" value="VHS"/>
    <property type="match status" value="1"/>
</dbReference>
<dbReference type="AlphaFoldDB" id="V8P8F6"/>
<feature type="region of interest" description="Disordered" evidence="4">
    <location>
        <begin position="1"/>
        <end position="26"/>
    </location>
</feature>
<dbReference type="GO" id="GO:0015031">
    <property type="term" value="P:protein transport"/>
    <property type="evidence" value="ECO:0007669"/>
    <property type="project" value="UniProtKB-KW"/>
</dbReference>
<dbReference type="InterPro" id="IPR002014">
    <property type="entry name" value="VHS_dom"/>
</dbReference>
<keyword evidence="8" id="KW-1185">Reference proteome</keyword>
<protein>
    <submittedName>
        <fullName evidence="7">TOM1-like protein 1</fullName>
    </submittedName>
</protein>
<dbReference type="Gene3D" id="1.25.40.90">
    <property type="match status" value="1"/>
</dbReference>
<evidence type="ECO:0000259" key="5">
    <source>
        <dbReference type="PROSITE" id="PS50179"/>
    </source>
</evidence>
<dbReference type="InterPro" id="IPR014645">
    <property type="entry name" value="TOM1"/>
</dbReference>
<dbReference type="GO" id="GO:0043130">
    <property type="term" value="F:ubiquitin binding"/>
    <property type="evidence" value="ECO:0007669"/>
    <property type="project" value="InterPro"/>
</dbReference>
<dbReference type="SUPFAM" id="SSF48464">
    <property type="entry name" value="ENTH/VHS domain"/>
    <property type="match status" value="1"/>
</dbReference>
<dbReference type="GO" id="GO:0030276">
    <property type="term" value="F:clathrin binding"/>
    <property type="evidence" value="ECO:0007669"/>
    <property type="project" value="TreeGrafter"/>
</dbReference>
<dbReference type="GO" id="GO:0035091">
    <property type="term" value="F:phosphatidylinositol binding"/>
    <property type="evidence" value="ECO:0007669"/>
    <property type="project" value="InterPro"/>
</dbReference>
<dbReference type="Proteomes" id="UP000018936">
    <property type="component" value="Unassembled WGS sequence"/>
</dbReference>
<dbReference type="Pfam" id="PF03127">
    <property type="entry name" value="GAT"/>
    <property type="match status" value="1"/>
</dbReference>
<feature type="domain" description="VHS" evidence="5">
    <location>
        <begin position="80"/>
        <end position="212"/>
    </location>
</feature>
<evidence type="ECO:0000256" key="2">
    <source>
        <dbReference type="ARBA" id="ARBA00022448"/>
    </source>
</evidence>
<name>V8P8F6_OPHHA</name>
<comment type="similarity">
    <text evidence="1">Belongs to the TOM1 family.</text>
</comment>
<evidence type="ECO:0000259" key="6">
    <source>
        <dbReference type="PROSITE" id="PS50909"/>
    </source>
</evidence>
<feature type="compositionally biased region" description="Basic and acidic residues" evidence="4">
    <location>
        <begin position="13"/>
        <end position="24"/>
    </location>
</feature>
<keyword evidence="3" id="KW-0653">Protein transport</keyword>
<feature type="non-terminal residue" evidence="7">
    <location>
        <position position="1"/>
    </location>
</feature>
<gene>
    <name evidence="7" type="primary">TOM1L1</name>
    <name evidence="7" type="ORF">L345_03570</name>
</gene>
<dbReference type="EMBL" id="AZIM01000514">
    <property type="protein sequence ID" value="ETE70615.1"/>
    <property type="molecule type" value="Genomic_DNA"/>
</dbReference>
<dbReference type="PROSITE" id="PS50909">
    <property type="entry name" value="GAT"/>
    <property type="match status" value="1"/>
</dbReference>
<dbReference type="PROSITE" id="PS50179">
    <property type="entry name" value="VHS"/>
    <property type="match status" value="1"/>
</dbReference>
<dbReference type="PANTHER" id="PTHR13856">
    <property type="entry name" value="VHS DOMAIN CONTAINING PROTEIN FAMILY"/>
    <property type="match status" value="1"/>
</dbReference>
<proteinExistence type="inferred from homology"/>
<dbReference type="InterPro" id="IPR008942">
    <property type="entry name" value="ENTH_VHS"/>
</dbReference>
<sequence length="372" mass="42235">PASTWTAVGKLLPDPRRGSHRNEEGGVGVRCQGEGVVLRSDPKILVSRTGLKTQARLSMAFGKSQKDAFGTPVGHLIAKATFGTLQTEEWGQFMHICDLINTTEEGPKEAVRALRKRLSKNCNHVEIHLTLSLLEMCMKNCRPSFQSLIVKRDFCRDRLVKLLNPKFNLPVDLQEKILTFIMTWARGFQNAVDVSEVKEVYLELLKKGVEFPSSEINRRTTKKLYKTSRAMQDRIMELLATVENEDVITELIQMNENLNNVLLGHERFSRNRVRFWENQRIQNERAAAGGNQPSAPSCDLLDLESCLPAAVPKPMRTDLPQSSELNISKANPHPPNYYELMEFDPLAPCDPTKHIYEEIDPHLFKTQVNIKC</sequence>
<evidence type="ECO:0000256" key="4">
    <source>
        <dbReference type="SAM" id="MobiDB-lite"/>
    </source>
</evidence>
<reference evidence="7 8" key="1">
    <citation type="journal article" date="2013" name="Proc. Natl. Acad. Sci. U.S.A.">
        <title>The king cobra genome reveals dynamic gene evolution and adaptation in the snake venom system.</title>
        <authorList>
            <person name="Vonk F.J."/>
            <person name="Casewell N.R."/>
            <person name="Henkel C.V."/>
            <person name="Heimberg A.M."/>
            <person name="Jansen H.J."/>
            <person name="McCleary R.J."/>
            <person name="Kerkkamp H.M."/>
            <person name="Vos R.A."/>
            <person name="Guerreiro I."/>
            <person name="Calvete J.J."/>
            <person name="Wuster W."/>
            <person name="Woods A.E."/>
            <person name="Logan J.M."/>
            <person name="Harrison R.A."/>
            <person name="Castoe T.A."/>
            <person name="de Koning A.P."/>
            <person name="Pollock D.D."/>
            <person name="Yandell M."/>
            <person name="Calderon D."/>
            <person name="Renjifo C."/>
            <person name="Currier R.B."/>
            <person name="Salgado D."/>
            <person name="Pla D."/>
            <person name="Sanz L."/>
            <person name="Hyder A.S."/>
            <person name="Ribeiro J.M."/>
            <person name="Arntzen J.W."/>
            <person name="van den Thillart G.E."/>
            <person name="Boetzer M."/>
            <person name="Pirovano W."/>
            <person name="Dirks R.P."/>
            <person name="Spaink H.P."/>
            <person name="Duboule D."/>
            <person name="McGlinn E."/>
            <person name="Kini R.M."/>
            <person name="Richardson M.K."/>
        </authorList>
    </citation>
    <scope>NUCLEOTIDE SEQUENCE</scope>
    <source>
        <tissue evidence="7">Blood</tissue>
    </source>
</reference>
<feature type="domain" description="GAT" evidence="6">
    <location>
        <begin position="182"/>
        <end position="270"/>
    </location>
</feature>
<dbReference type="GO" id="GO:0007165">
    <property type="term" value="P:signal transduction"/>
    <property type="evidence" value="ECO:0007669"/>
    <property type="project" value="TreeGrafter"/>
</dbReference>
<evidence type="ECO:0000313" key="8">
    <source>
        <dbReference type="Proteomes" id="UP000018936"/>
    </source>
</evidence>
<evidence type="ECO:0000256" key="1">
    <source>
        <dbReference type="ARBA" id="ARBA00007708"/>
    </source>
</evidence>